<name>A0A2K5ATX3_CAEEL</name>
<organism evidence="1 2">
    <name type="scientific">Caenorhabditis elegans</name>
    <dbReference type="NCBI Taxonomy" id="6239"/>
    <lineage>
        <taxon>Eukaryota</taxon>
        <taxon>Metazoa</taxon>
        <taxon>Ecdysozoa</taxon>
        <taxon>Nematoda</taxon>
        <taxon>Chromadorea</taxon>
        <taxon>Rhabditida</taxon>
        <taxon>Rhabditina</taxon>
        <taxon>Rhabditomorpha</taxon>
        <taxon>Rhabditoidea</taxon>
        <taxon>Rhabditidae</taxon>
        <taxon>Peloderinae</taxon>
        <taxon>Caenorhabditis</taxon>
    </lineage>
</organism>
<proteinExistence type="predicted"/>
<dbReference type="GeneID" id="36804995"/>
<dbReference type="Proteomes" id="UP000001940">
    <property type="component" value="Chromosome IV"/>
</dbReference>
<dbReference type="CTD" id="36804995"/>
<reference evidence="1 2" key="1">
    <citation type="journal article" date="1998" name="Science">
        <title>Genome sequence of the nematode C. elegans: a platform for investigating biology.</title>
        <authorList>
            <consortium name="The C. elegans sequencing consortium"/>
            <person name="Sulson J.E."/>
            <person name="Waterston R."/>
        </authorList>
    </citation>
    <scope>NUCLEOTIDE SEQUENCE [LARGE SCALE GENOMIC DNA]</scope>
    <source>
        <strain evidence="1 2">Bristol N2</strain>
    </source>
</reference>
<dbReference type="RefSeq" id="NP_001348762.1">
    <property type="nucleotide sequence ID" value="NM_001361744.1"/>
</dbReference>
<accession>A0A2K5ATX3</accession>
<protein>
    <submittedName>
        <fullName evidence="1">Uncharacterized protein</fullName>
    </submittedName>
</protein>
<evidence type="ECO:0000313" key="3">
    <source>
        <dbReference type="WormBase" id="C55C3.73"/>
    </source>
</evidence>
<dbReference type="KEGG" id="cel:CELE_C55C3.73"/>
<sequence length="14" mass="1632">MCELRRPAIGTKEK</sequence>
<dbReference type="WormBase" id="C55C3.73">
    <property type="protein sequence ID" value="CE52633"/>
    <property type="gene ID" value="WBGene00303049"/>
</dbReference>
<dbReference type="AGR" id="WB:WBGene00303049"/>
<evidence type="ECO:0000313" key="2">
    <source>
        <dbReference type="Proteomes" id="UP000001940"/>
    </source>
</evidence>
<gene>
    <name evidence="1 3" type="ORF">C55C3.73</name>
    <name evidence="1" type="ORF">CELE_C55C3.73</name>
</gene>
<evidence type="ECO:0000313" key="1">
    <source>
        <dbReference type="EMBL" id="SPC47646.1"/>
    </source>
</evidence>
<dbReference type="EMBL" id="BX284604">
    <property type="protein sequence ID" value="SPC47646.1"/>
    <property type="molecule type" value="Genomic_DNA"/>
</dbReference>
<dbReference type="InParanoid" id="A0A2K5ATX3"/>
<keyword evidence="2" id="KW-1185">Reference proteome</keyword>